<gene>
    <name evidence="7" type="ORF">AVL63_01885</name>
    <name evidence="8" type="ORF">HNR24_001310</name>
</gene>
<accession>A0A0W8IFU3</accession>
<comment type="subcellular location">
    <subcellularLocation>
        <location evidence="1">Membrane</location>
        <topology evidence="1">Multi-pass membrane protein</topology>
    </subcellularLocation>
</comment>
<feature type="transmembrane region" description="Helical" evidence="5">
    <location>
        <begin position="121"/>
        <end position="140"/>
    </location>
</feature>
<evidence type="ECO:0000313" key="8">
    <source>
        <dbReference type="EMBL" id="MBA8921377.1"/>
    </source>
</evidence>
<feature type="transmembrane region" description="Helical" evidence="5">
    <location>
        <begin position="57"/>
        <end position="74"/>
    </location>
</feature>
<keyword evidence="3 5" id="KW-1133">Transmembrane helix</keyword>
<dbReference type="InterPro" id="IPR007829">
    <property type="entry name" value="TM2"/>
</dbReference>
<evidence type="ECO:0000259" key="6">
    <source>
        <dbReference type="Pfam" id="PF05154"/>
    </source>
</evidence>
<keyword evidence="2 5" id="KW-0812">Transmembrane</keyword>
<dbReference type="Proteomes" id="UP000054023">
    <property type="component" value="Unassembled WGS sequence"/>
</dbReference>
<evidence type="ECO:0000313" key="10">
    <source>
        <dbReference type="Proteomes" id="UP000546252"/>
    </source>
</evidence>
<evidence type="ECO:0000256" key="4">
    <source>
        <dbReference type="ARBA" id="ARBA00023136"/>
    </source>
</evidence>
<dbReference type="Proteomes" id="UP000546252">
    <property type="component" value="Unassembled WGS sequence"/>
</dbReference>
<keyword evidence="9" id="KW-1185">Reference proteome</keyword>
<feature type="transmembrane region" description="Helical" evidence="5">
    <location>
        <begin position="33"/>
        <end position="52"/>
    </location>
</feature>
<sequence length="148" mass="16136">MADQYDFEELYANTYTEADRRAYESQPTSRKRFAIAWLLTLLLGPAGAHRWYLDRRVSAVLMAVVSVAAVVLMVLGQTSLGLLCVTVAFAWTLLDMIMLLAGSMRDTQDRRLAGHRERAGVFSAITVVLLALLLMAALVIGTSSGVAG</sequence>
<dbReference type="Pfam" id="PF05154">
    <property type="entry name" value="TM2"/>
    <property type="match status" value="1"/>
</dbReference>
<proteinExistence type="predicted"/>
<comment type="caution">
    <text evidence="7">The sequence shown here is derived from an EMBL/GenBank/DDBJ whole genome shotgun (WGS) entry which is preliminary data.</text>
</comment>
<evidence type="ECO:0000256" key="1">
    <source>
        <dbReference type="ARBA" id="ARBA00004141"/>
    </source>
</evidence>
<keyword evidence="4 5" id="KW-0472">Membrane</keyword>
<dbReference type="EMBL" id="LQBM01000003">
    <property type="protein sequence ID" value="KUG58814.1"/>
    <property type="molecule type" value="Genomic_DNA"/>
</dbReference>
<protein>
    <submittedName>
        <fullName evidence="8">TM2 domain-containing membrane protein YozV</fullName>
    </submittedName>
</protein>
<dbReference type="EMBL" id="JACJIH010000001">
    <property type="protein sequence ID" value="MBA8921377.1"/>
    <property type="molecule type" value="Genomic_DNA"/>
</dbReference>
<evidence type="ECO:0000313" key="9">
    <source>
        <dbReference type="Proteomes" id="UP000054023"/>
    </source>
</evidence>
<evidence type="ECO:0000256" key="5">
    <source>
        <dbReference type="SAM" id="Phobius"/>
    </source>
</evidence>
<feature type="transmembrane region" description="Helical" evidence="5">
    <location>
        <begin position="80"/>
        <end position="101"/>
    </location>
</feature>
<dbReference type="RefSeq" id="WP_058888496.1">
    <property type="nucleotide sequence ID" value="NZ_BAAAKT010000004.1"/>
</dbReference>
<reference evidence="8 10" key="3">
    <citation type="submission" date="2020-08" db="EMBL/GenBank/DDBJ databases">
        <title>Sequencing the genomes of 1000 actinobacteria strains.</title>
        <authorList>
            <person name="Klenk H.-P."/>
        </authorList>
    </citation>
    <scope>NUCLEOTIDE SEQUENCE [LARGE SCALE GENOMIC DNA]</scope>
    <source>
        <strain evidence="8 10">DSM 19081</strain>
    </source>
</reference>
<dbReference type="GO" id="GO:0016020">
    <property type="term" value="C:membrane"/>
    <property type="evidence" value="ECO:0007669"/>
    <property type="project" value="UniProtKB-SubCell"/>
</dbReference>
<evidence type="ECO:0000256" key="3">
    <source>
        <dbReference type="ARBA" id="ARBA00022989"/>
    </source>
</evidence>
<evidence type="ECO:0000313" key="7">
    <source>
        <dbReference type="EMBL" id="KUG58814.1"/>
    </source>
</evidence>
<reference evidence="9" key="1">
    <citation type="submission" date="2015-12" db="EMBL/GenBank/DDBJ databases">
        <authorList>
            <person name="Nair G.R."/>
            <person name="Kaur G."/>
            <person name="Mayilraj S."/>
        </authorList>
    </citation>
    <scope>NUCLEOTIDE SEQUENCE [LARGE SCALE GENOMIC DNA]</scope>
    <source>
        <strain evidence="9">CD08_7</strain>
    </source>
</reference>
<reference evidence="7" key="2">
    <citation type="submission" date="2015-12" db="EMBL/GenBank/DDBJ databases">
        <authorList>
            <person name="Shamseldin A."/>
            <person name="Moawad H."/>
            <person name="Abd El-Rahim W.M."/>
            <person name="Sadowsky M.J."/>
        </authorList>
    </citation>
    <scope>NUCLEOTIDE SEQUENCE [LARGE SCALE GENOMIC DNA]</scope>
    <source>
        <strain evidence="7">CD08_7</strain>
    </source>
</reference>
<feature type="domain" description="TM2" evidence="6">
    <location>
        <begin position="30"/>
        <end position="71"/>
    </location>
</feature>
<dbReference type="AlphaFoldDB" id="A0A0W8IFU3"/>
<evidence type="ECO:0000256" key="2">
    <source>
        <dbReference type="ARBA" id="ARBA00022692"/>
    </source>
</evidence>
<organism evidence="7 9">
    <name type="scientific">Nesterenkonia jeotgali</name>
    <dbReference type="NCBI Taxonomy" id="317018"/>
    <lineage>
        <taxon>Bacteria</taxon>
        <taxon>Bacillati</taxon>
        <taxon>Actinomycetota</taxon>
        <taxon>Actinomycetes</taxon>
        <taxon>Micrococcales</taxon>
        <taxon>Micrococcaceae</taxon>
        <taxon>Nesterenkonia</taxon>
    </lineage>
</organism>
<name>A0A0W8IFU3_9MICC</name>
<dbReference type="OrthoDB" id="2004788at2"/>
<dbReference type="STRING" id="317018.AVL63_01885"/>